<feature type="transmembrane region" description="Helical" evidence="5">
    <location>
        <begin position="251"/>
        <end position="272"/>
    </location>
</feature>
<evidence type="ECO:0000256" key="4">
    <source>
        <dbReference type="ARBA" id="ARBA00022840"/>
    </source>
</evidence>
<sequence>MIQVKHVTKKYGNTIILENSSYSFPSKGIVCLMGASGGGKTTLLNLLAGFDTDYEGEILVGGTSISGMDAGKLCQYRRDNIGFVFQNYHLLPGYTVLDNVQLASALSEDSPEVSKQKAATLLTRLGIKEKENQKVENLSGGQKQRVAIARALMSDPQIIFADEPTGALDRTTSTEIMKLLQEISKDKLVVVITHDAKICEFADEIIHIKEKKIIEEQVGRRDETNKKSLIVGSPPKVSVFSRAVKNFKVHVMRYAAVSLSISIGLLAFLFSLSFGNVMERSIDDFKTKNTAFNNGYIKGTDDGTILEYLKKDERIENVYYQYKLRNLTLSTGGKTEQIAEKFPTPKATESLSYGVMPRTGQNEIAITPSLAKKFDTDIKSLIGKEFILELDGQKYKLTMSGIYNAGYDDFIVSSDIEQQFYKNHTEEKNYSISYDVKNFSDIVGVSNVLKLRGITAKTASDEVYALQNTFHSLNKLFLVVSFLILAIGLFICTVLLNKLQNTRYHEIGLLSALGFSRQQISSMIRW</sequence>
<keyword evidence="4 7" id="KW-0067">ATP-binding</keyword>
<evidence type="ECO:0000313" key="8">
    <source>
        <dbReference type="Proteomes" id="UP000262969"/>
    </source>
</evidence>
<keyword evidence="5" id="KW-1133">Transmembrane helix</keyword>
<dbReference type="InterPro" id="IPR027417">
    <property type="entry name" value="P-loop_NTPase"/>
</dbReference>
<dbReference type="PROSITE" id="PS00211">
    <property type="entry name" value="ABC_TRANSPORTER_1"/>
    <property type="match status" value="1"/>
</dbReference>
<dbReference type="PANTHER" id="PTHR42798">
    <property type="entry name" value="LIPOPROTEIN-RELEASING SYSTEM ATP-BINDING PROTEIN LOLD"/>
    <property type="match status" value="1"/>
</dbReference>
<dbReference type="GO" id="GO:0016887">
    <property type="term" value="F:ATP hydrolysis activity"/>
    <property type="evidence" value="ECO:0007669"/>
    <property type="project" value="InterPro"/>
</dbReference>
<keyword evidence="2" id="KW-0813">Transport</keyword>
<comment type="similarity">
    <text evidence="1">Belongs to the ABC transporter superfamily.</text>
</comment>
<keyword evidence="3" id="KW-0547">Nucleotide-binding</keyword>
<reference evidence="7 8" key="1">
    <citation type="journal article" date="2018" name="Nat. Biotechnol.">
        <title>A standardized bacterial taxonomy based on genome phylogeny substantially revises the tree of life.</title>
        <authorList>
            <person name="Parks D.H."/>
            <person name="Chuvochina M."/>
            <person name="Waite D.W."/>
            <person name="Rinke C."/>
            <person name="Skarshewski A."/>
            <person name="Chaumeil P.A."/>
            <person name="Hugenholtz P."/>
        </authorList>
    </citation>
    <scope>NUCLEOTIDE SEQUENCE [LARGE SCALE GENOMIC DNA]</scope>
    <source>
        <strain evidence="7">UBA11728</strain>
    </source>
</reference>
<proteinExistence type="inferred from homology"/>
<dbReference type="InterPro" id="IPR003439">
    <property type="entry name" value="ABC_transporter-like_ATP-bd"/>
</dbReference>
<accession>A0A3D2X4A1</accession>
<comment type="caution">
    <text evidence="7">The sequence shown here is derived from an EMBL/GenBank/DDBJ whole genome shotgun (WGS) entry which is preliminary data.</text>
</comment>
<evidence type="ECO:0000259" key="6">
    <source>
        <dbReference type="PROSITE" id="PS50893"/>
    </source>
</evidence>
<dbReference type="GO" id="GO:0005524">
    <property type="term" value="F:ATP binding"/>
    <property type="evidence" value="ECO:0007669"/>
    <property type="project" value="UniProtKB-KW"/>
</dbReference>
<dbReference type="InterPro" id="IPR017911">
    <property type="entry name" value="MacB-like_ATP-bd"/>
</dbReference>
<dbReference type="CDD" id="cd03255">
    <property type="entry name" value="ABC_MJ0796_LolCDE_FtsE"/>
    <property type="match status" value="1"/>
</dbReference>
<evidence type="ECO:0000256" key="2">
    <source>
        <dbReference type="ARBA" id="ARBA00022448"/>
    </source>
</evidence>
<feature type="domain" description="ABC transporter" evidence="6">
    <location>
        <begin position="2"/>
        <end position="235"/>
    </location>
</feature>
<feature type="transmembrane region" description="Helical" evidence="5">
    <location>
        <begin position="476"/>
        <end position="496"/>
    </location>
</feature>
<evidence type="ECO:0000256" key="1">
    <source>
        <dbReference type="ARBA" id="ARBA00005417"/>
    </source>
</evidence>
<name>A0A3D2X4A1_9FIRM</name>
<dbReference type="Pfam" id="PF00005">
    <property type="entry name" value="ABC_tran"/>
    <property type="match status" value="1"/>
</dbReference>
<dbReference type="AlphaFoldDB" id="A0A3D2X4A1"/>
<dbReference type="SUPFAM" id="SSF52540">
    <property type="entry name" value="P-loop containing nucleoside triphosphate hydrolases"/>
    <property type="match status" value="1"/>
</dbReference>
<evidence type="ECO:0000256" key="5">
    <source>
        <dbReference type="SAM" id="Phobius"/>
    </source>
</evidence>
<dbReference type="SMART" id="SM00382">
    <property type="entry name" value="AAA"/>
    <property type="match status" value="1"/>
</dbReference>
<keyword evidence="5" id="KW-0812">Transmembrane</keyword>
<dbReference type="Proteomes" id="UP000262969">
    <property type="component" value="Unassembled WGS sequence"/>
</dbReference>
<dbReference type="PROSITE" id="PS50893">
    <property type="entry name" value="ABC_TRANSPORTER_2"/>
    <property type="match status" value="1"/>
</dbReference>
<evidence type="ECO:0000256" key="3">
    <source>
        <dbReference type="ARBA" id="ARBA00022741"/>
    </source>
</evidence>
<protein>
    <submittedName>
        <fullName evidence="7">Macrolide ABC transporter ATP-binding protein/permease</fullName>
    </submittedName>
</protein>
<dbReference type="InterPro" id="IPR003593">
    <property type="entry name" value="AAA+_ATPase"/>
</dbReference>
<dbReference type="PANTHER" id="PTHR42798:SF6">
    <property type="entry name" value="CELL DIVISION ATP-BINDING PROTEIN FTSE"/>
    <property type="match status" value="1"/>
</dbReference>
<gene>
    <name evidence="7" type="ORF">DHW61_06060</name>
</gene>
<dbReference type="Gene3D" id="3.40.50.300">
    <property type="entry name" value="P-loop containing nucleotide triphosphate hydrolases"/>
    <property type="match status" value="1"/>
</dbReference>
<keyword evidence="5" id="KW-0472">Membrane</keyword>
<evidence type="ECO:0000313" key="7">
    <source>
        <dbReference type="EMBL" id="HCL01971.1"/>
    </source>
</evidence>
<dbReference type="EMBL" id="DPVV01000204">
    <property type="protein sequence ID" value="HCL01971.1"/>
    <property type="molecule type" value="Genomic_DNA"/>
</dbReference>
<organism evidence="7 8">
    <name type="scientific">Lachnoclostridium phytofermentans</name>
    <dbReference type="NCBI Taxonomy" id="66219"/>
    <lineage>
        <taxon>Bacteria</taxon>
        <taxon>Bacillati</taxon>
        <taxon>Bacillota</taxon>
        <taxon>Clostridia</taxon>
        <taxon>Lachnospirales</taxon>
        <taxon>Lachnospiraceae</taxon>
    </lineage>
</organism>
<dbReference type="InterPro" id="IPR017871">
    <property type="entry name" value="ABC_transporter-like_CS"/>
</dbReference>
<feature type="non-terminal residue" evidence="7">
    <location>
        <position position="526"/>
    </location>
</feature>